<dbReference type="PANTHER" id="PTHR43046:SF2">
    <property type="entry name" value="8-OXO-DGTP DIPHOSPHATASE-RELATED"/>
    <property type="match status" value="1"/>
</dbReference>
<evidence type="ECO:0000313" key="5">
    <source>
        <dbReference type="Proteomes" id="UP000000773"/>
    </source>
</evidence>
<comment type="cofactor">
    <cofactor evidence="1">
        <name>Mg(2+)</name>
        <dbReference type="ChEBI" id="CHEBI:18420"/>
    </cofactor>
</comment>
<keyword evidence="2" id="KW-0378">Hydrolase</keyword>
<dbReference type="GO" id="GO:0016787">
    <property type="term" value="F:hydrolase activity"/>
    <property type="evidence" value="ECO:0007669"/>
    <property type="project" value="UniProtKB-KW"/>
</dbReference>
<dbReference type="PANTHER" id="PTHR43046">
    <property type="entry name" value="GDP-MANNOSE MANNOSYL HYDROLASE"/>
    <property type="match status" value="1"/>
</dbReference>
<dbReference type="PRINTS" id="PR00502">
    <property type="entry name" value="NUDIXFAMILY"/>
</dbReference>
<gene>
    <name evidence="4" type="ordered locus">PEPE_1056</name>
</gene>
<dbReference type="EMBL" id="CP000422">
    <property type="protein sequence ID" value="ABJ68112.1"/>
    <property type="molecule type" value="Genomic_DNA"/>
</dbReference>
<name>Q03FB0_PEDPA</name>
<dbReference type="GeneID" id="33063009"/>
<dbReference type="CDD" id="cd04677">
    <property type="entry name" value="NUDIX_Hydrolase"/>
    <property type="match status" value="1"/>
</dbReference>
<organism evidence="4 5">
    <name type="scientific">Pediococcus pentosaceus (strain ATCC 25745 / CCUG 21536 / LMG 10740 / 183-1w)</name>
    <dbReference type="NCBI Taxonomy" id="278197"/>
    <lineage>
        <taxon>Bacteria</taxon>
        <taxon>Bacillati</taxon>
        <taxon>Bacillota</taxon>
        <taxon>Bacilli</taxon>
        <taxon>Lactobacillales</taxon>
        <taxon>Lactobacillaceae</taxon>
        <taxon>Pediococcus</taxon>
    </lineage>
</organism>
<dbReference type="InterPro" id="IPR000086">
    <property type="entry name" value="NUDIX_hydrolase_dom"/>
</dbReference>
<dbReference type="STRING" id="278197.PEPE_1056"/>
<sequence>MSNYINDLRQKVGNAPLILNTATGALFNNAGEVLLQERVDTKDWGFPGGYLEYGETYKKAIMREFQEDTGLSVIPEKLIQNTDDTFYKYPNGDQIQSINQFFLVRYLEGTLLSVKTGETTRLKYFKLDQPPQFFNEQHAEMFKKIQRMRE</sequence>
<dbReference type="OrthoDB" id="9787476at2"/>
<dbReference type="InterPro" id="IPR015797">
    <property type="entry name" value="NUDIX_hydrolase-like_dom_sf"/>
</dbReference>
<dbReference type="AlphaFoldDB" id="Q03FB0"/>
<feature type="domain" description="Nudix hydrolase" evidence="3">
    <location>
        <begin position="16"/>
        <end position="149"/>
    </location>
</feature>
<dbReference type="Proteomes" id="UP000000773">
    <property type="component" value="Chromosome"/>
</dbReference>
<dbReference type="PROSITE" id="PS51462">
    <property type="entry name" value="NUDIX"/>
    <property type="match status" value="1"/>
</dbReference>
<dbReference type="SUPFAM" id="SSF55811">
    <property type="entry name" value="Nudix"/>
    <property type="match status" value="1"/>
</dbReference>
<proteinExistence type="predicted"/>
<reference evidence="4 5" key="1">
    <citation type="journal article" date="2006" name="Proc. Natl. Acad. Sci. U.S.A.">
        <title>Comparative genomics of the lactic acid bacteria.</title>
        <authorList>
            <person name="Makarova K."/>
            <person name="Slesarev A."/>
            <person name="Wolf Y."/>
            <person name="Sorokin A."/>
            <person name="Mirkin B."/>
            <person name="Koonin E."/>
            <person name="Pavlov A."/>
            <person name="Pavlova N."/>
            <person name="Karamychev V."/>
            <person name="Polouchine N."/>
            <person name="Shakhova V."/>
            <person name="Grigoriev I."/>
            <person name="Lou Y."/>
            <person name="Rohksar D."/>
            <person name="Lucas S."/>
            <person name="Huang K."/>
            <person name="Goodstein D.M."/>
            <person name="Hawkins T."/>
            <person name="Plengvidhya V."/>
            <person name="Welker D."/>
            <person name="Hughes J."/>
            <person name="Goh Y."/>
            <person name="Benson A."/>
            <person name="Baldwin K."/>
            <person name="Lee J.H."/>
            <person name="Diaz-Muniz I."/>
            <person name="Dosti B."/>
            <person name="Smeianov V."/>
            <person name="Wechter W."/>
            <person name="Barabote R."/>
            <person name="Lorca G."/>
            <person name="Altermann E."/>
            <person name="Barrangou R."/>
            <person name="Ganesan B."/>
            <person name="Xie Y."/>
            <person name="Rawsthorne H."/>
            <person name="Tamir D."/>
            <person name="Parker C."/>
            <person name="Breidt F."/>
            <person name="Broadbent J."/>
            <person name="Hutkins R."/>
            <person name="O'Sullivan D."/>
            <person name="Steele J."/>
            <person name="Unlu G."/>
            <person name="Saier M."/>
            <person name="Klaenhammer T."/>
            <person name="Richardson P."/>
            <person name="Kozyavkin S."/>
            <person name="Weimer B."/>
            <person name="Mills D."/>
        </authorList>
    </citation>
    <scope>NUCLEOTIDE SEQUENCE [LARGE SCALE GENOMIC DNA]</scope>
    <source>
        <strain evidence="5">ATCC 25745 / CCUG 21536 / LMG 10740 / 183-1w</strain>
    </source>
</reference>
<dbReference type="Pfam" id="PF00293">
    <property type="entry name" value="NUDIX"/>
    <property type="match status" value="1"/>
</dbReference>
<dbReference type="KEGG" id="ppe:PEPE_1056"/>
<protein>
    <submittedName>
        <fullName evidence="4">ADP-ribose pyrophosphatase</fullName>
    </submittedName>
</protein>
<dbReference type="HOGENOM" id="CLU_037162_7_0_9"/>
<evidence type="ECO:0000259" key="3">
    <source>
        <dbReference type="PROSITE" id="PS51462"/>
    </source>
</evidence>
<dbReference type="InterPro" id="IPR020476">
    <property type="entry name" value="Nudix_hydrolase"/>
</dbReference>
<evidence type="ECO:0000256" key="1">
    <source>
        <dbReference type="ARBA" id="ARBA00001946"/>
    </source>
</evidence>
<dbReference type="RefSeq" id="WP_011673462.1">
    <property type="nucleotide sequence ID" value="NC_008525.1"/>
</dbReference>
<evidence type="ECO:0000313" key="4">
    <source>
        <dbReference type="EMBL" id="ABJ68112.1"/>
    </source>
</evidence>
<dbReference type="Gene3D" id="3.90.79.10">
    <property type="entry name" value="Nucleoside Triphosphate Pyrophosphohydrolase"/>
    <property type="match status" value="1"/>
</dbReference>
<dbReference type="eggNOG" id="COG1051">
    <property type="taxonomic scope" value="Bacteria"/>
</dbReference>
<accession>Q03FB0</accession>
<evidence type="ECO:0000256" key="2">
    <source>
        <dbReference type="ARBA" id="ARBA00022801"/>
    </source>
</evidence>